<feature type="signal peptide" evidence="1">
    <location>
        <begin position="1"/>
        <end position="20"/>
    </location>
</feature>
<comment type="caution">
    <text evidence="2">The sequence shown here is derived from an EMBL/GenBank/DDBJ whole genome shotgun (WGS) entry which is preliminary data.</text>
</comment>
<protein>
    <submittedName>
        <fullName evidence="2">DUF4252 domain-containing protein</fullName>
    </submittedName>
</protein>
<dbReference type="AlphaFoldDB" id="A0A9E2P3L1"/>
<name>A0A9E2P3L1_9BACT</name>
<feature type="chain" id="PRO_5038528758" evidence="1">
    <location>
        <begin position="21"/>
        <end position="158"/>
    </location>
</feature>
<gene>
    <name evidence="2" type="ORF">H9789_09365</name>
</gene>
<evidence type="ECO:0000256" key="1">
    <source>
        <dbReference type="SAM" id="SignalP"/>
    </source>
</evidence>
<organism evidence="2 3">
    <name type="scientific">Candidatus Paraprevotella stercoravium</name>
    <dbReference type="NCBI Taxonomy" id="2838725"/>
    <lineage>
        <taxon>Bacteria</taxon>
        <taxon>Pseudomonadati</taxon>
        <taxon>Bacteroidota</taxon>
        <taxon>Bacteroidia</taxon>
        <taxon>Bacteroidales</taxon>
        <taxon>Prevotellaceae</taxon>
        <taxon>Paraprevotella</taxon>
    </lineage>
</organism>
<reference evidence="2" key="1">
    <citation type="journal article" date="2021" name="PeerJ">
        <title>Extensive microbial diversity within the chicken gut microbiome revealed by metagenomics and culture.</title>
        <authorList>
            <person name="Gilroy R."/>
            <person name="Ravi A."/>
            <person name="Getino M."/>
            <person name="Pursley I."/>
            <person name="Horton D.L."/>
            <person name="Alikhan N.F."/>
            <person name="Baker D."/>
            <person name="Gharbi K."/>
            <person name="Hall N."/>
            <person name="Watson M."/>
            <person name="Adriaenssens E.M."/>
            <person name="Foster-Nyarko E."/>
            <person name="Jarju S."/>
            <person name="Secka A."/>
            <person name="Antonio M."/>
            <person name="Oren A."/>
            <person name="Chaudhuri R.R."/>
            <person name="La Ragione R."/>
            <person name="Hildebrand F."/>
            <person name="Pallen M.J."/>
        </authorList>
    </citation>
    <scope>NUCLEOTIDE SEQUENCE</scope>
    <source>
        <strain evidence="2">G3-2149</strain>
    </source>
</reference>
<dbReference type="Proteomes" id="UP000823865">
    <property type="component" value="Unassembled WGS sequence"/>
</dbReference>
<dbReference type="EMBL" id="JAHLFU010000197">
    <property type="protein sequence ID" value="MBU3854000.1"/>
    <property type="molecule type" value="Genomic_DNA"/>
</dbReference>
<evidence type="ECO:0000313" key="2">
    <source>
        <dbReference type="EMBL" id="MBU3854000.1"/>
    </source>
</evidence>
<keyword evidence="1" id="KW-0732">Signal</keyword>
<sequence>MKKAMLLLVLTITSSMAVSAQDFASRFMMDFNKDTTIHCQTISPKMMERLVDMHREKNGRTEARQLIAKLKSARIIQGADKPKYFLHAEKMLKHNRQRFIPLHQSTAHGNNQIFVRRKEDCIIELIMLNKDSATGTFTIVNLTGDMDDDFIRILSGNK</sequence>
<evidence type="ECO:0000313" key="3">
    <source>
        <dbReference type="Proteomes" id="UP000823865"/>
    </source>
</evidence>
<dbReference type="Pfam" id="PF14060">
    <property type="entry name" value="DUF4252"/>
    <property type="match status" value="1"/>
</dbReference>
<dbReference type="InterPro" id="IPR025348">
    <property type="entry name" value="DUF4252"/>
</dbReference>
<reference evidence="2" key="2">
    <citation type="submission" date="2021-04" db="EMBL/GenBank/DDBJ databases">
        <authorList>
            <person name="Gilroy R."/>
        </authorList>
    </citation>
    <scope>NUCLEOTIDE SEQUENCE</scope>
    <source>
        <strain evidence="2">G3-2149</strain>
    </source>
</reference>
<proteinExistence type="predicted"/>
<accession>A0A9E2P3L1</accession>